<dbReference type="KEGG" id="abas:ACPOL_0812"/>
<reference evidence="2 3" key="1">
    <citation type="journal article" date="2018" name="Front. Microbiol.">
        <title>Hydrolytic Capabilities as a Key to Environmental Success: Chitinolytic and Cellulolytic Acidobacteria From Acidic Sub-arctic Soils and Boreal Peatlands.</title>
        <authorList>
            <person name="Belova S.E."/>
            <person name="Ravin N.V."/>
            <person name="Pankratov T.A."/>
            <person name="Rakitin A.L."/>
            <person name="Ivanova A.A."/>
            <person name="Beletsky A.V."/>
            <person name="Mardanov A.V."/>
            <person name="Sinninghe Damste J.S."/>
            <person name="Dedysh S.N."/>
        </authorList>
    </citation>
    <scope>NUCLEOTIDE SEQUENCE [LARGE SCALE GENOMIC DNA]</scope>
    <source>
        <strain evidence="2 3">SBC82</strain>
    </source>
</reference>
<keyword evidence="2" id="KW-0548">Nucleotidyltransferase</keyword>
<feature type="region of interest" description="Disordered" evidence="1">
    <location>
        <begin position="1"/>
        <end position="51"/>
    </location>
</feature>
<evidence type="ECO:0000313" key="2">
    <source>
        <dbReference type="EMBL" id="AXC10173.1"/>
    </source>
</evidence>
<dbReference type="Proteomes" id="UP000253606">
    <property type="component" value="Chromosome"/>
</dbReference>
<gene>
    <name evidence="2" type="ORF">ACPOL_0812</name>
</gene>
<dbReference type="GO" id="GO:0003964">
    <property type="term" value="F:RNA-directed DNA polymerase activity"/>
    <property type="evidence" value="ECO:0007669"/>
    <property type="project" value="UniProtKB-KW"/>
</dbReference>
<sequence>MKLANKSGQPVAETVERRERAEGNTGEPHMRRTQSRKNVSRGLIVYEKQRS</sequence>
<keyword evidence="2" id="KW-0808">Transferase</keyword>
<keyword evidence="2" id="KW-0695">RNA-directed DNA polymerase</keyword>
<accession>A0A2Z5FTM5</accession>
<evidence type="ECO:0000256" key="1">
    <source>
        <dbReference type="SAM" id="MobiDB-lite"/>
    </source>
</evidence>
<name>A0A2Z5FTM5_9BACT</name>
<proteinExistence type="predicted"/>
<evidence type="ECO:0000313" key="3">
    <source>
        <dbReference type="Proteomes" id="UP000253606"/>
    </source>
</evidence>
<dbReference type="EMBL" id="CP030840">
    <property type="protein sequence ID" value="AXC10173.1"/>
    <property type="molecule type" value="Genomic_DNA"/>
</dbReference>
<organism evidence="2 3">
    <name type="scientific">Acidisarcina polymorpha</name>
    <dbReference type="NCBI Taxonomy" id="2211140"/>
    <lineage>
        <taxon>Bacteria</taxon>
        <taxon>Pseudomonadati</taxon>
        <taxon>Acidobacteriota</taxon>
        <taxon>Terriglobia</taxon>
        <taxon>Terriglobales</taxon>
        <taxon>Acidobacteriaceae</taxon>
        <taxon>Acidisarcina</taxon>
    </lineage>
</organism>
<protein>
    <submittedName>
        <fullName evidence="2">Retron-type RNA-directed DNA polymerase</fullName>
    </submittedName>
</protein>
<dbReference type="AlphaFoldDB" id="A0A2Z5FTM5"/>
<keyword evidence="3" id="KW-1185">Reference proteome</keyword>